<dbReference type="EMBL" id="MU276652">
    <property type="protein sequence ID" value="KAI0037937.1"/>
    <property type="molecule type" value="Genomic_DNA"/>
</dbReference>
<reference evidence="1" key="1">
    <citation type="submission" date="2021-02" db="EMBL/GenBank/DDBJ databases">
        <authorList>
            <consortium name="DOE Joint Genome Institute"/>
            <person name="Ahrendt S."/>
            <person name="Looney B.P."/>
            <person name="Miyauchi S."/>
            <person name="Morin E."/>
            <person name="Drula E."/>
            <person name="Courty P.E."/>
            <person name="Chicoki N."/>
            <person name="Fauchery L."/>
            <person name="Kohler A."/>
            <person name="Kuo A."/>
            <person name="Labutti K."/>
            <person name="Pangilinan J."/>
            <person name="Lipzen A."/>
            <person name="Riley R."/>
            <person name="Andreopoulos W."/>
            <person name="He G."/>
            <person name="Johnson J."/>
            <person name="Barry K.W."/>
            <person name="Grigoriev I.V."/>
            <person name="Nagy L."/>
            <person name="Hibbett D."/>
            <person name="Henrissat B."/>
            <person name="Matheny P.B."/>
            <person name="Labbe J."/>
            <person name="Martin F."/>
        </authorList>
    </citation>
    <scope>NUCLEOTIDE SEQUENCE</scope>
    <source>
        <strain evidence="1">FP105234-sp</strain>
    </source>
</reference>
<protein>
    <submittedName>
        <fullName evidence="1">Uncharacterized protein</fullName>
    </submittedName>
</protein>
<keyword evidence="2" id="KW-1185">Reference proteome</keyword>
<evidence type="ECO:0000313" key="1">
    <source>
        <dbReference type="EMBL" id="KAI0037937.1"/>
    </source>
</evidence>
<feature type="non-terminal residue" evidence="1">
    <location>
        <position position="1"/>
    </location>
</feature>
<comment type="caution">
    <text evidence="1">The sequence shown here is derived from an EMBL/GenBank/DDBJ whole genome shotgun (WGS) entry which is preliminary data.</text>
</comment>
<feature type="non-terminal residue" evidence="1">
    <location>
        <position position="225"/>
    </location>
</feature>
<sequence>AIVSPIFETLFTVSPESRAAFAEWGGILISDIAPPTSAPLDPTFSVRPVAGFTFPSNRDHSRQLSRLCEGALWAAFESGRTSVPQYRRSLGELCLAAHPTGRRAGIDATVHAEFIAAMNACASALQRLNGGEEALLSEVHRLSYSTTGISLPDLLRTLAYPLSDTLITHTTETVATLASIYGTIAQVARPDDRRARGRWGPYADAFDSADGFLEAAAAAYLRDAL</sequence>
<accession>A0ACB8R204</accession>
<name>A0ACB8R204_9AGAM</name>
<gene>
    <name evidence="1" type="ORF">FA95DRAFT_1613765</name>
</gene>
<organism evidence="1 2">
    <name type="scientific">Auriscalpium vulgare</name>
    <dbReference type="NCBI Taxonomy" id="40419"/>
    <lineage>
        <taxon>Eukaryota</taxon>
        <taxon>Fungi</taxon>
        <taxon>Dikarya</taxon>
        <taxon>Basidiomycota</taxon>
        <taxon>Agaricomycotina</taxon>
        <taxon>Agaricomycetes</taxon>
        <taxon>Russulales</taxon>
        <taxon>Auriscalpiaceae</taxon>
        <taxon>Auriscalpium</taxon>
    </lineage>
</organism>
<reference evidence="1" key="2">
    <citation type="journal article" date="2022" name="New Phytol.">
        <title>Evolutionary transition to the ectomycorrhizal habit in the genomes of a hyperdiverse lineage of mushroom-forming fungi.</title>
        <authorList>
            <person name="Looney B."/>
            <person name="Miyauchi S."/>
            <person name="Morin E."/>
            <person name="Drula E."/>
            <person name="Courty P.E."/>
            <person name="Kohler A."/>
            <person name="Kuo A."/>
            <person name="LaButti K."/>
            <person name="Pangilinan J."/>
            <person name="Lipzen A."/>
            <person name="Riley R."/>
            <person name="Andreopoulos W."/>
            <person name="He G."/>
            <person name="Johnson J."/>
            <person name="Nolan M."/>
            <person name="Tritt A."/>
            <person name="Barry K.W."/>
            <person name="Grigoriev I.V."/>
            <person name="Nagy L.G."/>
            <person name="Hibbett D."/>
            <person name="Henrissat B."/>
            <person name="Matheny P.B."/>
            <person name="Labbe J."/>
            <person name="Martin F.M."/>
        </authorList>
    </citation>
    <scope>NUCLEOTIDE SEQUENCE</scope>
    <source>
        <strain evidence="1">FP105234-sp</strain>
    </source>
</reference>
<evidence type="ECO:0000313" key="2">
    <source>
        <dbReference type="Proteomes" id="UP000814033"/>
    </source>
</evidence>
<dbReference type="Proteomes" id="UP000814033">
    <property type="component" value="Unassembled WGS sequence"/>
</dbReference>
<proteinExistence type="predicted"/>